<dbReference type="Proteomes" id="UP000034213">
    <property type="component" value="Unassembled WGS sequence"/>
</dbReference>
<accession>A0A0G1C0D8</accession>
<evidence type="ECO:0000259" key="2">
    <source>
        <dbReference type="Pfam" id="PF13632"/>
    </source>
</evidence>
<evidence type="ECO:0000313" key="3">
    <source>
        <dbReference type="EMBL" id="KKS79062.1"/>
    </source>
</evidence>
<reference evidence="3 4" key="1">
    <citation type="journal article" date="2015" name="Nature">
        <title>rRNA introns, odd ribosomes, and small enigmatic genomes across a large radiation of phyla.</title>
        <authorList>
            <person name="Brown C.T."/>
            <person name="Hug L.A."/>
            <person name="Thomas B.C."/>
            <person name="Sharon I."/>
            <person name="Castelle C.J."/>
            <person name="Singh A."/>
            <person name="Wilkins M.J."/>
            <person name="Williams K.H."/>
            <person name="Banfield J.F."/>
        </authorList>
    </citation>
    <scope>NUCLEOTIDE SEQUENCE [LARGE SCALE GENOMIC DNA]</scope>
</reference>
<name>A0A0G1C0D8_9BACT</name>
<dbReference type="InterPro" id="IPR029044">
    <property type="entry name" value="Nucleotide-diphossugar_trans"/>
</dbReference>
<dbReference type="STRING" id="1618369.UV54_C0043G0008"/>
<feature type="transmembrane region" description="Helical" evidence="1">
    <location>
        <begin position="455"/>
        <end position="475"/>
    </location>
</feature>
<dbReference type="Gene3D" id="3.90.550.10">
    <property type="entry name" value="Spore Coat Polysaccharide Biosynthesis Protein SpsA, Chain A"/>
    <property type="match status" value="1"/>
</dbReference>
<feature type="transmembrane region" description="Helical" evidence="1">
    <location>
        <begin position="53"/>
        <end position="71"/>
    </location>
</feature>
<dbReference type="AlphaFoldDB" id="A0A0G1C0D8"/>
<evidence type="ECO:0000313" key="4">
    <source>
        <dbReference type="Proteomes" id="UP000034213"/>
    </source>
</evidence>
<keyword evidence="1" id="KW-0472">Membrane</keyword>
<dbReference type="PANTHER" id="PTHR36851">
    <property type="entry name" value="UNNAMED PRODUCT"/>
    <property type="match status" value="1"/>
</dbReference>
<organism evidence="3 4">
    <name type="scientific">Candidatus Beckwithbacteria bacterium GW2011_GWA2_43_10</name>
    <dbReference type="NCBI Taxonomy" id="1618369"/>
    <lineage>
        <taxon>Bacteria</taxon>
        <taxon>Candidatus Beckwithiibacteriota</taxon>
    </lineage>
</organism>
<dbReference type="SUPFAM" id="SSF53448">
    <property type="entry name" value="Nucleotide-diphospho-sugar transferases"/>
    <property type="match status" value="1"/>
</dbReference>
<proteinExistence type="predicted"/>
<evidence type="ECO:0000256" key="1">
    <source>
        <dbReference type="SAM" id="Phobius"/>
    </source>
</evidence>
<feature type="transmembrane region" description="Helical" evidence="1">
    <location>
        <begin position="417"/>
        <end position="435"/>
    </location>
</feature>
<feature type="domain" description="Glycosyltransferase 2-like" evidence="2">
    <location>
        <begin position="204"/>
        <end position="391"/>
    </location>
</feature>
<dbReference type="PANTHER" id="PTHR36851:SF1">
    <property type="entry name" value="GLYCO_TRANS_2-LIKE DOMAIN-CONTAINING PROTEIN"/>
    <property type="match status" value="1"/>
</dbReference>
<sequence>MRQWLIKHEKRVIRFLEMMPGLISWSLIIFPLWGAFLAPTLVAYYIIAFDVYWLYRSVWTAGLALLAHFRIKAAMVFNWLDEAQSFLDWQRVRHIIVIPTYREPLSTLRRTLQNLTKQTFPRENLSIVVSFEAREGQAAKEKAGKLKKEFENKFGNLMIVFHPDLAGEVKGKSANVAWGAKLAKQRLIDQQKHSLDYVTITSNDADALLHPQYFSYLTFKFLDDPKRYEKTWQSAIQFYNNIWKLPMATRAYNRISSVVQTGILLRKDRLINFSTYSISLKLVDKVGYWDTDVIPEDYRMFFKLFYATKGKLEVEPIFLPSFCDAAEAKGFWQTMKNQYEQVRRWAWGVSDDAYIIYKWLTVPKMPLAEKTIRSFYVIKDHILWPVNWFAITLGANIPPLLNKNFGRTIIGKTLPQVSSGILTLSLIALVAIIFVDWRQKPQAPEGTSWWKKALAPFEFVLLPLVGFFFAALPGLDAHSRLLLGRYLEYRVTEKV</sequence>
<keyword evidence="1" id="KW-0812">Transmembrane</keyword>
<keyword evidence="1" id="KW-1133">Transmembrane helix</keyword>
<dbReference type="Pfam" id="PF13632">
    <property type="entry name" value="Glyco_trans_2_3"/>
    <property type="match status" value="1"/>
</dbReference>
<feature type="transmembrane region" description="Helical" evidence="1">
    <location>
        <begin position="21"/>
        <end position="47"/>
    </location>
</feature>
<comment type="caution">
    <text evidence="3">The sequence shown here is derived from an EMBL/GenBank/DDBJ whole genome shotgun (WGS) entry which is preliminary data.</text>
</comment>
<dbReference type="EMBL" id="LCEW01000043">
    <property type="protein sequence ID" value="KKS79062.1"/>
    <property type="molecule type" value="Genomic_DNA"/>
</dbReference>
<gene>
    <name evidence="3" type="ORF">UV54_C0043G0008</name>
</gene>
<protein>
    <recommendedName>
        <fullName evidence="2">Glycosyltransferase 2-like domain-containing protein</fullName>
    </recommendedName>
</protein>
<dbReference type="InterPro" id="IPR001173">
    <property type="entry name" value="Glyco_trans_2-like"/>
</dbReference>